<dbReference type="EMBL" id="BNCH01000001">
    <property type="protein sequence ID" value="GHE85019.1"/>
    <property type="molecule type" value="Genomic_DNA"/>
</dbReference>
<evidence type="ECO:0000313" key="2">
    <source>
        <dbReference type="Proteomes" id="UP000609802"/>
    </source>
</evidence>
<keyword evidence="2" id="KW-1185">Reference proteome</keyword>
<dbReference type="Proteomes" id="UP000609802">
    <property type="component" value="Unassembled WGS sequence"/>
</dbReference>
<sequence>MLLALGDDPVADDRLNQVCRVTPMSCEAFFRMSRDAFDQTRVDLVTSSLFCAQTDCIEIGQHLNAIGFQGVYLVRADTLPNPAVIRRELKQLYPKLDCRIVTPEALISFMSSAQPVSGQ</sequence>
<protein>
    <submittedName>
        <fullName evidence="1">Uncharacterized protein</fullName>
    </submittedName>
</protein>
<evidence type="ECO:0000313" key="1">
    <source>
        <dbReference type="EMBL" id="GHE85019.1"/>
    </source>
</evidence>
<accession>A0ABQ3IHZ1</accession>
<dbReference type="RefSeq" id="WP_191284434.1">
    <property type="nucleotide sequence ID" value="NZ_BNCH01000001.1"/>
</dbReference>
<name>A0ABQ3IHZ1_9RHOB</name>
<comment type="caution">
    <text evidence="1">The sequence shown here is derived from an EMBL/GenBank/DDBJ whole genome shotgun (WGS) entry which is preliminary data.</text>
</comment>
<reference evidence="2" key="1">
    <citation type="journal article" date="2019" name="Int. J. Syst. Evol. Microbiol.">
        <title>The Global Catalogue of Microorganisms (GCM) 10K type strain sequencing project: providing services to taxonomists for standard genome sequencing and annotation.</title>
        <authorList>
            <consortium name="The Broad Institute Genomics Platform"/>
            <consortium name="The Broad Institute Genome Sequencing Center for Infectious Disease"/>
            <person name="Wu L."/>
            <person name="Ma J."/>
        </authorList>
    </citation>
    <scope>NUCLEOTIDE SEQUENCE [LARGE SCALE GENOMIC DNA]</scope>
    <source>
        <strain evidence="2">KCTC 42443</strain>
    </source>
</reference>
<gene>
    <name evidence="1" type="ORF">GCM10016455_00080</name>
</gene>
<proteinExistence type="predicted"/>
<organism evidence="1 2">
    <name type="scientific">Aliiroseovarius zhejiangensis</name>
    <dbReference type="NCBI Taxonomy" id="1632025"/>
    <lineage>
        <taxon>Bacteria</taxon>
        <taxon>Pseudomonadati</taxon>
        <taxon>Pseudomonadota</taxon>
        <taxon>Alphaproteobacteria</taxon>
        <taxon>Rhodobacterales</taxon>
        <taxon>Paracoccaceae</taxon>
        <taxon>Aliiroseovarius</taxon>
    </lineage>
</organism>